<feature type="domain" description="R3H" evidence="1">
    <location>
        <begin position="100"/>
        <end position="166"/>
    </location>
</feature>
<evidence type="ECO:0000313" key="3">
    <source>
        <dbReference type="Proteomes" id="UP000269154"/>
    </source>
</evidence>
<dbReference type="InterPro" id="IPR036867">
    <property type="entry name" value="R3H_dom_sf"/>
</dbReference>
<dbReference type="PROSITE" id="PS51061">
    <property type="entry name" value="R3H"/>
    <property type="match status" value="1"/>
</dbReference>
<keyword evidence="3" id="KW-1185">Reference proteome</keyword>
<dbReference type="SUPFAM" id="SSF82708">
    <property type="entry name" value="R3H domain"/>
    <property type="match status" value="1"/>
</dbReference>
<proteinExistence type="predicted"/>
<dbReference type="CDD" id="cd02644">
    <property type="entry name" value="R3H_jag"/>
    <property type="match status" value="1"/>
</dbReference>
<protein>
    <submittedName>
        <fullName evidence="2">RNA-binding protein</fullName>
    </submittedName>
</protein>
<gene>
    <name evidence="2" type="ORF">D5R40_17960</name>
</gene>
<dbReference type="AlphaFoldDB" id="A0A3N6Q805"/>
<dbReference type="Gene3D" id="3.30.300.20">
    <property type="match status" value="1"/>
</dbReference>
<dbReference type="RefSeq" id="WP_124147114.1">
    <property type="nucleotide sequence ID" value="NZ_CAWOKI010000226.1"/>
</dbReference>
<accession>A0A3N6Q805</accession>
<organism evidence="2 3">
    <name type="scientific">Okeania hirsuta</name>
    <dbReference type="NCBI Taxonomy" id="1458930"/>
    <lineage>
        <taxon>Bacteria</taxon>
        <taxon>Bacillati</taxon>
        <taxon>Cyanobacteriota</taxon>
        <taxon>Cyanophyceae</taxon>
        <taxon>Oscillatoriophycideae</taxon>
        <taxon>Oscillatoriales</taxon>
        <taxon>Microcoleaceae</taxon>
        <taxon>Okeania</taxon>
    </lineage>
</organism>
<dbReference type="Pfam" id="PF01424">
    <property type="entry name" value="R3H"/>
    <property type="match status" value="1"/>
</dbReference>
<dbReference type="InterPro" id="IPR015946">
    <property type="entry name" value="KH_dom-like_a/b"/>
</dbReference>
<dbReference type="InterPro" id="IPR039247">
    <property type="entry name" value="KhpB"/>
</dbReference>
<dbReference type="Proteomes" id="UP000269154">
    <property type="component" value="Unassembled WGS sequence"/>
</dbReference>
<evidence type="ECO:0000259" key="1">
    <source>
        <dbReference type="PROSITE" id="PS51061"/>
    </source>
</evidence>
<sequence>MLVMNDSYYIEQGLDQGKRWLEKLLNLAEIPAKVIAQEQEDGYWLIIDETNLTQEQISTLLGFDGKVIDAIQYLVNTILNIGNDSEQHLSYTVEIAGYRVRRQEELLLIAEYAAKKVRLTGEEHELTSLSSAERRQIHTMLQDCEDLETYSHGQEPDRRLVVKIRS</sequence>
<dbReference type="SMART" id="SM00393">
    <property type="entry name" value="R3H"/>
    <property type="match status" value="1"/>
</dbReference>
<dbReference type="PANTHER" id="PTHR35800:SF1">
    <property type="entry name" value="RNA-BINDING PROTEIN KHPB"/>
    <property type="match status" value="1"/>
</dbReference>
<dbReference type="EMBL" id="RCBY01000104">
    <property type="protein sequence ID" value="RQH37996.1"/>
    <property type="molecule type" value="Genomic_DNA"/>
</dbReference>
<reference evidence="2 3" key="1">
    <citation type="journal article" date="2018" name="ACS Chem. Biol.">
        <title>Ketoreductase domain dysfunction expands chemodiversity: malyngamide biosynthesis in the cyanobacterium Okeania hirsuta.</title>
        <authorList>
            <person name="Moss N.A."/>
            <person name="Leao T."/>
            <person name="Rankin M."/>
            <person name="McCullough T.M."/>
            <person name="Qu P."/>
            <person name="Korobeynikov A."/>
            <person name="Smith J.L."/>
            <person name="Gerwick L."/>
            <person name="Gerwick W.H."/>
        </authorList>
    </citation>
    <scope>NUCLEOTIDE SEQUENCE [LARGE SCALE GENOMIC DNA]</scope>
    <source>
        <strain evidence="2 3">PAB10Feb10-1</strain>
    </source>
</reference>
<name>A0A3N6Q805_9CYAN</name>
<dbReference type="InterPro" id="IPR038008">
    <property type="entry name" value="Jag_KH"/>
</dbReference>
<dbReference type="InterPro" id="IPR034079">
    <property type="entry name" value="R3H_KhpB"/>
</dbReference>
<comment type="caution">
    <text evidence="2">The sequence shown here is derived from an EMBL/GenBank/DDBJ whole genome shotgun (WGS) entry which is preliminary data.</text>
</comment>
<evidence type="ECO:0000313" key="2">
    <source>
        <dbReference type="EMBL" id="RQH37996.1"/>
    </source>
</evidence>
<dbReference type="GO" id="GO:0003723">
    <property type="term" value="F:RNA binding"/>
    <property type="evidence" value="ECO:0007669"/>
    <property type="project" value="InterPro"/>
</dbReference>
<dbReference type="PANTHER" id="PTHR35800">
    <property type="entry name" value="PROTEIN JAG"/>
    <property type="match status" value="1"/>
</dbReference>
<dbReference type="InterPro" id="IPR001374">
    <property type="entry name" value="R3H_dom"/>
</dbReference>
<dbReference type="Gene3D" id="3.30.1370.50">
    <property type="entry name" value="R3H-like domain"/>
    <property type="match status" value="1"/>
</dbReference>
<dbReference type="CDD" id="cd02414">
    <property type="entry name" value="KH-II_Jag"/>
    <property type="match status" value="1"/>
</dbReference>
<dbReference type="OrthoDB" id="465424at2"/>